<feature type="compositionally biased region" description="Acidic residues" evidence="1">
    <location>
        <begin position="150"/>
        <end position="167"/>
    </location>
</feature>
<dbReference type="GO" id="GO:0051879">
    <property type="term" value="F:Hsp90 protein binding"/>
    <property type="evidence" value="ECO:0007669"/>
    <property type="project" value="InterPro"/>
</dbReference>
<dbReference type="EMBL" id="LN902842">
    <property type="protein sequence ID" value="CDS42874.1"/>
    <property type="molecule type" value="Genomic_DNA"/>
</dbReference>
<keyword evidence="3" id="KW-1185">Reference proteome</keyword>
<evidence type="ECO:0000313" key="2">
    <source>
        <dbReference type="EMBL" id="CDS42874.1"/>
    </source>
</evidence>
<dbReference type="OrthoDB" id="1564555at2759"/>
<dbReference type="STRING" id="6211.A0A068YKV0"/>
<protein>
    <submittedName>
        <fullName evidence="2">Hsp90 co chaperone tebp</fullName>
    </submittedName>
</protein>
<reference evidence="2" key="2">
    <citation type="submission" date="2015-11" db="EMBL/GenBank/DDBJ databases">
        <authorList>
            <person name="Zhang Y."/>
            <person name="Guo Z."/>
        </authorList>
    </citation>
    <scope>NUCLEOTIDE SEQUENCE</scope>
</reference>
<dbReference type="Proteomes" id="UP000017246">
    <property type="component" value="Unassembled WGS sequence"/>
</dbReference>
<dbReference type="SUPFAM" id="SSF49764">
    <property type="entry name" value="HSP20-like chaperones"/>
    <property type="match status" value="1"/>
</dbReference>
<evidence type="ECO:0000256" key="1">
    <source>
        <dbReference type="SAM" id="MobiDB-lite"/>
    </source>
</evidence>
<dbReference type="GO" id="GO:0051087">
    <property type="term" value="F:protein-folding chaperone binding"/>
    <property type="evidence" value="ECO:0007669"/>
    <property type="project" value="TreeGrafter"/>
</dbReference>
<sequence>MLGRFLDATLRSFGHSGPIASILQSLFLMSRMRRLTLNPSLFISSIGRVDSPTPTNYELKFDFYAEVDPNKAVRQIGDRVITYCVEKKESSVWPRLLKDSSKQPWLKTDFSRWKDLDDSDSDGEGGFGGFGGAGGNFQDMLSMMGNKDLGEEEEDEDSDDDELPDLEDPAKPKAEESEIPVLLGLCAVCLCINYCTSSHRLVSQDVPILNFLIFTGFCQC</sequence>
<dbReference type="InterPro" id="IPR008978">
    <property type="entry name" value="HSP20-like_chaperone"/>
</dbReference>
<accession>A0A068YKV0</accession>
<name>A0A068YKV0_ECHMU</name>
<evidence type="ECO:0000313" key="3">
    <source>
        <dbReference type="Proteomes" id="UP000017246"/>
    </source>
</evidence>
<dbReference type="PANTHER" id="PTHR22932:SF1">
    <property type="entry name" value="CO-CHAPERONE PROTEIN DAF-41"/>
    <property type="match status" value="1"/>
</dbReference>
<proteinExistence type="predicted"/>
<dbReference type="AlphaFoldDB" id="A0A068YKV0"/>
<dbReference type="Gene3D" id="2.60.40.790">
    <property type="match status" value="1"/>
</dbReference>
<dbReference type="GO" id="GO:0051131">
    <property type="term" value="P:chaperone-mediated protein complex assembly"/>
    <property type="evidence" value="ECO:0007669"/>
    <property type="project" value="TreeGrafter"/>
</dbReference>
<feature type="region of interest" description="Disordered" evidence="1">
    <location>
        <begin position="149"/>
        <end position="174"/>
    </location>
</feature>
<organism evidence="2 3">
    <name type="scientific">Echinococcus multilocularis</name>
    <name type="common">Fox tapeworm</name>
    <dbReference type="NCBI Taxonomy" id="6211"/>
    <lineage>
        <taxon>Eukaryota</taxon>
        <taxon>Metazoa</taxon>
        <taxon>Spiralia</taxon>
        <taxon>Lophotrochozoa</taxon>
        <taxon>Platyhelminthes</taxon>
        <taxon>Cestoda</taxon>
        <taxon>Eucestoda</taxon>
        <taxon>Cyclophyllidea</taxon>
        <taxon>Taeniidae</taxon>
        <taxon>Echinococcus</taxon>
    </lineage>
</organism>
<dbReference type="PANTHER" id="PTHR22932">
    <property type="entry name" value="TELOMERASE-BINDING PROTEIN P23 HSP90 CO-CHAPERONE"/>
    <property type="match status" value="1"/>
</dbReference>
<gene>
    <name evidence="2" type="ORF">EmuJ_001059400</name>
</gene>
<reference evidence="2" key="1">
    <citation type="journal article" date="2013" name="Nature">
        <title>The genomes of four tapeworm species reveal adaptations to parasitism.</title>
        <authorList>
            <person name="Tsai I.J."/>
            <person name="Zarowiecki M."/>
            <person name="Holroyd N."/>
            <person name="Garciarrubio A."/>
            <person name="Sanchez-Flores A."/>
            <person name="Brooks K.L."/>
            <person name="Tracey A."/>
            <person name="Bobes R.J."/>
            <person name="Fragoso G."/>
            <person name="Sciutto E."/>
            <person name="Aslett M."/>
            <person name="Beasley H."/>
            <person name="Bennett H.M."/>
            <person name="Cai J."/>
            <person name="Camicia F."/>
            <person name="Clark R."/>
            <person name="Cucher M."/>
            <person name="De Silva N."/>
            <person name="Day T.A."/>
            <person name="Deplazes P."/>
            <person name="Estrada K."/>
            <person name="Fernandez C."/>
            <person name="Holland P.W."/>
            <person name="Hou J."/>
            <person name="Hu S."/>
            <person name="Huckvale T."/>
            <person name="Hung S.S."/>
            <person name="Kamenetzky L."/>
            <person name="Keane J.A."/>
            <person name="Kiss F."/>
            <person name="Koziol U."/>
            <person name="Lambert O."/>
            <person name="Liu K."/>
            <person name="Luo X."/>
            <person name="Luo Y."/>
            <person name="Macchiaroli N."/>
            <person name="Nichol S."/>
            <person name="Paps J."/>
            <person name="Parkinson J."/>
            <person name="Pouchkina-Stantcheva N."/>
            <person name="Riddiford N."/>
            <person name="Rosenzvit M."/>
            <person name="Salinas G."/>
            <person name="Wasmuth J.D."/>
            <person name="Zamanian M."/>
            <person name="Zheng Y."/>
            <person name="Cai X."/>
            <person name="Soberon X."/>
            <person name="Olson P.D."/>
            <person name="Laclette J.P."/>
            <person name="Brehm K."/>
            <person name="Berriman M."/>
            <person name="Garciarrubio A."/>
            <person name="Bobes R.J."/>
            <person name="Fragoso G."/>
            <person name="Sanchez-Flores A."/>
            <person name="Estrada K."/>
            <person name="Cevallos M.A."/>
            <person name="Morett E."/>
            <person name="Gonzalez V."/>
            <person name="Portillo T."/>
            <person name="Ochoa-Leyva A."/>
            <person name="Jose M.V."/>
            <person name="Sciutto E."/>
            <person name="Landa A."/>
            <person name="Jimenez L."/>
            <person name="Valdes V."/>
            <person name="Carrero J.C."/>
            <person name="Larralde C."/>
            <person name="Morales-Montor J."/>
            <person name="Limon-Lason J."/>
            <person name="Soberon X."/>
            <person name="Laclette J.P."/>
        </authorList>
    </citation>
    <scope>NUCLEOTIDE SEQUENCE [LARGE SCALE GENOMIC DNA]</scope>
</reference>
<dbReference type="GO" id="GO:0005829">
    <property type="term" value="C:cytosol"/>
    <property type="evidence" value="ECO:0007669"/>
    <property type="project" value="TreeGrafter"/>
</dbReference>
<dbReference type="eggNOG" id="KOG3158">
    <property type="taxonomic scope" value="Eukaryota"/>
</dbReference>
<dbReference type="InterPro" id="IPR045250">
    <property type="entry name" value="p23-like"/>
</dbReference>
<dbReference type="GO" id="GO:0006457">
    <property type="term" value="P:protein folding"/>
    <property type="evidence" value="ECO:0007669"/>
    <property type="project" value="TreeGrafter"/>
</dbReference>
<dbReference type="GO" id="GO:0005634">
    <property type="term" value="C:nucleus"/>
    <property type="evidence" value="ECO:0007669"/>
    <property type="project" value="TreeGrafter"/>
</dbReference>